<proteinExistence type="predicted"/>
<dbReference type="Proteomes" id="UP000887578">
    <property type="component" value="Unplaced"/>
</dbReference>
<dbReference type="WBParaSite" id="PDA_v2.g6054.t1">
    <property type="protein sequence ID" value="PDA_v2.g6054.t1"/>
    <property type="gene ID" value="PDA_v2.g6054"/>
</dbReference>
<evidence type="ECO:0000313" key="5">
    <source>
        <dbReference type="WBParaSite" id="PDA_v2.g6054.t1"/>
    </source>
</evidence>
<evidence type="ECO:0000313" key="4">
    <source>
        <dbReference type="Proteomes" id="UP000887578"/>
    </source>
</evidence>
<reference evidence="5" key="1">
    <citation type="submission" date="2022-11" db="UniProtKB">
        <authorList>
            <consortium name="WormBaseParasite"/>
        </authorList>
    </citation>
    <scope>IDENTIFICATION</scope>
</reference>
<keyword evidence="1" id="KW-0472">Membrane</keyword>
<keyword evidence="1" id="KW-0812">Transmembrane</keyword>
<evidence type="ECO:0000259" key="2">
    <source>
        <dbReference type="Pfam" id="PF22967"/>
    </source>
</evidence>
<keyword evidence="1" id="KW-1133">Transmembrane helix</keyword>
<dbReference type="GO" id="GO:0005643">
    <property type="term" value="C:nuclear pore"/>
    <property type="evidence" value="ECO:0007669"/>
    <property type="project" value="TreeGrafter"/>
</dbReference>
<accession>A0A914R3N1</accession>
<name>A0A914R3N1_9BILA</name>
<evidence type="ECO:0000259" key="3">
    <source>
        <dbReference type="Pfam" id="PF22969"/>
    </source>
</evidence>
<dbReference type="InterPro" id="IPR045197">
    <property type="entry name" value="NUP210-like"/>
</dbReference>
<dbReference type="Pfam" id="PF22967">
    <property type="entry name" value="Ig_NUP210_1st"/>
    <property type="match status" value="1"/>
</dbReference>
<feature type="domain" description="NUP210 Ig-like" evidence="2">
    <location>
        <begin position="2"/>
        <end position="70"/>
    </location>
</feature>
<dbReference type="InterPro" id="IPR055096">
    <property type="entry name" value="Ig_NUP210_1st"/>
</dbReference>
<dbReference type="PANTHER" id="PTHR23019:SF0">
    <property type="entry name" value="NUCLEAR PORE MEMBRANE GLYCOPROTEIN 210"/>
    <property type="match status" value="1"/>
</dbReference>
<protein>
    <submittedName>
        <fullName evidence="5">Uncharacterized protein</fullName>
    </submittedName>
</protein>
<sequence length="276" mass="30721">MLEVKGGCFTWKSTKPDVVPVEPIQPDTTSGCSDCAIITSQSKYEEEQNAVIFAENFGAGISLSCDVTVDVIERISITTTTKILTVGTVPAPMIVEAYNKNGVKFSNLGGIPFEWYFSSNNNQRAVYYIQYALSEYHAPNVPSEIQQLEKEKQKGYVVLLGGASPGSGLLSAKFSEPVFSKVEANSVHLIVRDNKYNVPVVDLKSCLEKIDKLIEMHLKVNCTYVDLGAFVLFIFGGIYMIYTVDVNLKWKTFWSCQSYSLSRAHQSCKSFVYIYS</sequence>
<evidence type="ECO:0000256" key="1">
    <source>
        <dbReference type="SAM" id="Phobius"/>
    </source>
</evidence>
<keyword evidence="4" id="KW-1185">Reference proteome</keyword>
<dbReference type="Pfam" id="PF22969">
    <property type="entry name" value="Ig_NUP210_2nd"/>
    <property type="match status" value="1"/>
</dbReference>
<dbReference type="InterPro" id="IPR055097">
    <property type="entry name" value="Ig_NUP210_2nd"/>
</dbReference>
<dbReference type="PANTHER" id="PTHR23019">
    <property type="entry name" value="NUCLEAR PORE MEMBRANE GLYCOPROTEIN GP210-RELATED"/>
    <property type="match status" value="1"/>
</dbReference>
<feature type="domain" description="NUP210 Ig-like" evidence="3">
    <location>
        <begin position="79"/>
        <end position="184"/>
    </location>
</feature>
<feature type="transmembrane region" description="Helical" evidence="1">
    <location>
        <begin position="224"/>
        <end position="242"/>
    </location>
</feature>
<organism evidence="4 5">
    <name type="scientific">Panagrolaimus davidi</name>
    <dbReference type="NCBI Taxonomy" id="227884"/>
    <lineage>
        <taxon>Eukaryota</taxon>
        <taxon>Metazoa</taxon>
        <taxon>Ecdysozoa</taxon>
        <taxon>Nematoda</taxon>
        <taxon>Chromadorea</taxon>
        <taxon>Rhabditida</taxon>
        <taxon>Tylenchina</taxon>
        <taxon>Panagrolaimomorpha</taxon>
        <taxon>Panagrolaimoidea</taxon>
        <taxon>Panagrolaimidae</taxon>
        <taxon>Panagrolaimus</taxon>
    </lineage>
</organism>
<dbReference type="AlphaFoldDB" id="A0A914R3N1"/>